<evidence type="ECO:0000313" key="1">
    <source>
        <dbReference type="EnsemblProtists" id="HpaP812246"/>
    </source>
</evidence>
<dbReference type="SUPFAM" id="SSF52047">
    <property type="entry name" value="RNI-like"/>
    <property type="match status" value="1"/>
</dbReference>
<dbReference type="STRING" id="559515.M4C067"/>
<dbReference type="InterPro" id="IPR001611">
    <property type="entry name" value="Leu-rich_rpt"/>
</dbReference>
<dbReference type="InterPro" id="IPR032675">
    <property type="entry name" value="LRR_dom_sf"/>
</dbReference>
<dbReference type="InterPro" id="IPR051341">
    <property type="entry name" value="Zyg-11_UBL_adapter"/>
</dbReference>
<name>M4C067_HYAAE</name>
<dbReference type="EnsemblProtists" id="HpaT812246">
    <property type="protein sequence ID" value="HpaP812246"/>
    <property type="gene ID" value="HpaG812246"/>
</dbReference>
<dbReference type="Pfam" id="PF13516">
    <property type="entry name" value="LRR_6"/>
    <property type="match status" value="2"/>
</dbReference>
<accession>M4C067</accession>
<dbReference type="Proteomes" id="UP000011713">
    <property type="component" value="Unassembled WGS sequence"/>
</dbReference>
<dbReference type="OMA" id="DMGIMHL"/>
<dbReference type="PANTHER" id="PTHR12904">
    <property type="match status" value="1"/>
</dbReference>
<organism evidence="1 2">
    <name type="scientific">Hyaloperonospora arabidopsidis (strain Emoy2)</name>
    <name type="common">Downy mildew agent</name>
    <name type="synonym">Peronospora arabidopsidis</name>
    <dbReference type="NCBI Taxonomy" id="559515"/>
    <lineage>
        <taxon>Eukaryota</taxon>
        <taxon>Sar</taxon>
        <taxon>Stramenopiles</taxon>
        <taxon>Oomycota</taxon>
        <taxon>Peronosporomycetes</taxon>
        <taxon>Peronosporales</taxon>
        <taxon>Peronosporaceae</taxon>
        <taxon>Hyaloperonospora</taxon>
    </lineage>
</organism>
<dbReference type="VEuPathDB" id="FungiDB:HpaG812246"/>
<dbReference type="PANTHER" id="PTHR12904:SF23">
    <property type="entry name" value="PROTEIN ZER-1 HOMOLOG"/>
    <property type="match status" value="1"/>
</dbReference>
<reference evidence="2" key="1">
    <citation type="journal article" date="2010" name="Science">
        <title>Signatures of adaptation to obligate biotrophy in the Hyaloperonospora arabidopsidis genome.</title>
        <authorList>
            <person name="Baxter L."/>
            <person name="Tripathy S."/>
            <person name="Ishaque N."/>
            <person name="Boot N."/>
            <person name="Cabral A."/>
            <person name="Kemen E."/>
            <person name="Thines M."/>
            <person name="Ah-Fong A."/>
            <person name="Anderson R."/>
            <person name="Badejoko W."/>
            <person name="Bittner-Eddy P."/>
            <person name="Boore J.L."/>
            <person name="Chibucos M.C."/>
            <person name="Coates M."/>
            <person name="Dehal P."/>
            <person name="Delehaunty K."/>
            <person name="Dong S."/>
            <person name="Downton P."/>
            <person name="Dumas B."/>
            <person name="Fabro G."/>
            <person name="Fronick C."/>
            <person name="Fuerstenberg S.I."/>
            <person name="Fulton L."/>
            <person name="Gaulin E."/>
            <person name="Govers F."/>
            <person name="Hughes L."/>
            <person name="Humphray S."/>
            <person name="Jiang R.H."/>
            <person name="Judelson H."/>
            <person name="Kamoun S."/>
            <person name="Kyung K."/>
            <person name="Meijer H."/>
            <person name="Minx P."/>
            <person name="Morris P."/>
            <person name="Nelson J."/>
            <person name="Phuntumart V."/>
            <person name="Qutob D."/>
            <person name="Rehmany A."/>
            <person name="Rougon-Cardoso A."/>
            <person name="Ryden P."/>
            <person name="Torto-Alalibo T."/>
            <person name="Studholme D."/>
            <person name="Wang Y."/>
            <person name="Win J."/>
            <person name="Wood J."/>
            <person name="Clifton S.W."/>
            <person name="Rogers J."/>
            <person name="Van den Ackerveken G."/>
            <person name="Jones J.D."/>
            <person name="McDowell J.M."/>
            <person name="Beynon J."/>
            <person name="Tyler B.M."/>
        </authorList>
    </citation>
    <scope>NUCLEOTIDE SEQUENCE [LARGE SCALE GENOMIC DNA]</scope>
    <source>
        <strain evidence="2">Emoy2</strain>
    </source>
</reference>
<protein>
    <submittedName>
        <fullName evidence="1">Uncharacterized protein</fullName>
    </submittedName>
</protein>
<dbReference type="AlphaFoldDB" id="M4C067"/>
<dbReference type="eggNOG" id="KOG1947">
    <property type="taxonomic scope" value="Eukaryota"/>
</dbReference>
<dbReference type="HOGENOM" id="CLU_1108835_0_0_1"/>
<dbReference type="SMART" id="SM00367">
    <property type="entry name" value="LRR_CC"/>
    <property type="match status" value="3"/>
</dbReference>
<sequence>MGFLTGLTRLKYFDARHCHKIHSIPTEWSQLQVLLLGYTAFAESDTAVLQHFTELQQLELRKCHIMKSRLEKLIKLDLSETLLTDAALMKICNGVNNLEVLNISNTRISDNGTSGLAGLKKLRNLHLDTAEITNSALADVCFLSHLQRLDLFGANITDDGLMYLVQLHELRELTICGGNVSDRGVKIISELASLTYLNLSQNRNVTSKSLFRLRSLTSLRCLNLSNTGISAPSLRQLSPVEFRVVSFWMLG</sequence>
<reference evidence="1" key="2">
    <citation type="submission" date="2015-06" db="UniProtKB">
        <authorList>
            <consortium name="EnsemblProtists"/>
        </authorList>
    </citation>
    <scope>IDENTIFICATION</scope>
    <source>
        <strain evidence="1">Emoy2</strain>
    </source>
</reference>
<proteinExistence type="predicted"/>
<dbReference type="InterPro" id="IPR006553">
    <property type="entry name" value="Leu-rich_rpt_Cys-con_subtyp"/>
</dbReference>
<dbReference type="EMBL" id="JH598071">
    <property type="status" value="NOT_ANNOTATED_CDS"/>
    <property type="molecule type" value="Genomic_DNA"/>
</dbReference>
<evidence type="ECO:0000313" key="2">
    <source>
        <dbReference type="Proteomes" id="UP000011713"/>
    </source>
</evidence>
<dbReference type="Gene3D" id="3.80.10.10">
    <property type="entry name" value="Ribonuclease Inhibitor"/>
    <property type="match status" value="2"/>
</dbReference>
<dbReference type="InParanoid" id="M4C067"/>
<keyword evidence="2" id="KW-1185">Reference proteome</keyword>